<dbReference type="PIRSF" id="PIRSF016624">
    <property type="entry name" value="Mu_prophg_I"/>
    <property type="match status" value="1"/>
</dbReference>
<dbReference type="GO" id="GO:0006508">
    <property type="term" value="P:proteolysis"/>
    <property type="evidence" value="ECO:0007669"/>
    <property type="project" value="UniProtKB-KW"/>
</dbReference>
<evidence type="ECO:0000313" key="2">
    <source>
        <dbReference type="EMBL" id="MFJ5428570.1"/>
    </source>
</evidence>
<keyword evidence="2" id="KW-0645">Protease</keyword>
<evidence type="ECO:0000313" key="3">
    <source>
        <dbReference type="Proteomes" id="UP001617689"/>
    </source>
</evidence>
<organism evidence="2 3">
    <name type="scientific">Pectobacterium actinidiae</name>
    <dbReference type="NCBI Taxonomy" id="1507808"/>
    <lineage>
        <taxon>Bacteria</taxon>
        <taxon>Pseudomonadati</taxon>
        <taxon>Pseudomonadota</taxon>
        <taxon>Gammaproteobacteria</taxon>
        <taxon>Enterobacterales</taxon>
        <taxon>Pectobacteriaceae</taxon>
        <taxon>Pectobacterium</taxon>
    </lineage>
</organism>
<keyword evidence="3" id="KW-1185">Reference proteome</keyword>
<name>A0ABW8G7L2_9GAMM</name>
<dbReference type="EMBL" id="JBIXLL010000002">
    <property type="protein sequence ID" value="MFJ5428570.1"/>
    <property type="molecule type" value="Genomic_DNA"/>
</dbReference>
<protein>
    <submittedName>
        <fullName evidence="2">Phage protease</fullName>
    </submittedName>
</protein>
<dbReference type="InterPro" id="IPR012106">
    <property type="entry name" value="Phage_Mu_Gp1"/>
</dbReference>
<sequence>MKKKLLVAALAAEINKASLGVIQLFPAGEFRARDGRPTECPAWIMTAEVAQTLIAAADAQQTPYVIDYEHQTLRAAKNGKPAPASGWFKTLEWREGVGLFAVDVTWTDSAAAMIADGSYRFISPVFSYDKSGRVLQLLHAALTNTPAVDGMDEVMLAAASLLAVTSSTQEDTMDELLERLRWMLNLPITATAEDITAELNKLIDQLASATAGTAAASFNTLSANPFNLIEKLTADAASVVALTAQVATPDPAKWVSVEVMQQSVTEALATANNNTAALAQQQCAELITVALSDGRLLPAQKTWAESLAKSSPDSLKTFLDNAPKIAALTTTQTGGQPPAGVKPKNETTTGNDDDVVDVAICNMMGVDPAEVAKFVKGEGNE</sequence>
<evidence type="ECO:0000256" key="1">
    <source>
        <dbReference type="SAM" id="MobiDB-lite"/>
    </source>
</evidence>
<dbReference type="Proteomes" id="UP001617689">
    <property type="component" value="Unassembled WGS sequence"/>
</dbReference>
<dbReference type="RefSeq" id="WP_400394678.1">
    <property type="nucleotide sequence ID" value="NZ_JBIXLL010000002.1"/>
</dbReference>
<feature type="region of interest" description="Disordered" evidence="1">
    <location>
        <begin position="330"/>
        <end position="352"/>
    </location>
</feature>
<proteinExistence type="predicted"/>
<accession>A0ABW8G7L2</accession>
<dbReference type="GO" id="GO:0008233">
    <property type="term" value="F:peptidase activity"/>
    <property type="evidence" value="ECO:0007669"/>
    <property type="project" value="UniProtKB-KW"/>
</dbReference>
<gene>
    <name evidence="2" type="ORF">ACIPUP_05350</name>
</gene>
<comment type="caution">
    <text evidence="2">The sequence shown here is derived from an EMBL/GenBank/DDBJ whole genome shotgun (WGS) entry which is preliminary data.</text>
</comment>
<reference evidence="2 3" key="1">
    <citation type="submission" date="2024-10" db="EMBL/GenBank/DDBJ databases">
        <authorList>
            <person name="Lu C.-H."/>
        </authorList>
    </citation>
    <scope>NUCLEOTIDE SEQUENCE [LARGE SCALE GENOMIC DNA]</scope>
    <source>
        <strain evidence="2 3">22ZTDG03-2</strain>
    </source>
</reference>
<keyword evidence="2" id="KW-0378">Hydrolase</keyword>
<dbReference type="Pfam" id="PF10123">
    <property type="entry name" value="Mu-like_Pro"/>
    <property type="match status" value="1"/>
</dbReference>